<keyword evidence="3" id="KW-0547">Nucleotide-binding</keyword>
<evidence type="ECO:0000256" key="2">
    <source>
        <dbReference type="ARBA" id="ARBA00022448"/>
    </source>
</evidence>
<dbReference type="GO" id="GO:0005524">
    <property type="term" value="F:ATP binding"/>
    <property type="evidence" value="ECO:0007669"/>
    <property type="project" value="UniProtKB-KW"/>
</dbReference>
<dbReference type="SUPFAM" id="SSF52540">
    <property type="entry name" value="P-loop containing nucleoside triphosphate hydrolases"/>
    <property type="match status" value="1"/>
</dbReference>
<reference evidence="8" key="1">
    <citation type="journal article" date="2019" name="Int. J. Syst. Evol. Microbiol.">
        <title>The Global Catalogue of Microorganisms (GCM) 10K type strain sequencing project: providing services to taxonomists for standard genome sequencing and annotation.</title>
        <authorList>
            <consortium name="The Broad Institute Genomics Platform"/>
            <consortium name="The Broad Institute Genome Sequencing Center for Infectious Disease"/>
            <person name="Wu L."/>
            <person name="Ma J."/>
        </authorList>
    </citation>
    <scope>NUCLEOTIDE SEQUENCE [LARGE SCALE GENOMIC DNA]</scope>
    <source>
        <strain evidence="8">KCTC 42087</strain>
    </source>
</reference>
<comment type="similarity">
    <text evidence="1">Belongs to the ABC transporter superfamily.</text>
</comment>
<keyword evidence="5" id="KW-0029">Amino-acid transport</keyword>
<evidence type="ECO:0000256" key="5">
    <source>
        <dbReference type="ARBA" id="ARBA00022970"/>
    </source>
</evidence>
<keyword evidence="4 7" id="KW-0067">ATP-binding</keyword>
<dbReference type="InterPro" id="IPR027417">
    <property type="entry name" value="P-loop_NTPase"/>
</dbReference>
<dbReference type="PANTHER" id="PTHR43820">
    <property type="entry name" value="HIGH-AFFINITY BRANCHED-CHAIN AMINO ACID TRANSPORT ATP-BINDING PROTEIN LIVF"/>
    <property type="match status" value="1"/>
</dbReference>
<dbReference type="SMART" id="SM00382">
    <property type="entry name" value="AAA"/>
    <property type="match status" value="1"/>
</dbReference>
<evidence type="ECO:0000313" key="8">
    <source>
        <dbReference type="Proteomes" id="UP001596074"/>
    </source>
</evidence>
<proteinExistence type="inferred from homology"/>
<dbReference type="PROSITE" id="PS50893">
    <property type="entry name" value="ABC_TRANSPORTER_2"/>
    <property type="match status" value="1"/>
</dbReference>
<accession>A0ABW0ZWS4</accession>
<dbReference type="InterPro" id="IPR052156">
    <property type="entry name" value="BCAA_Transport_ATP-bd_LivF"/>
</dbReference>
<sequence length="241" mass="25561">MTTLEVQGLATGYGDLRVVSDATFRADSGSVTALLGRNGAGKTTTLRAVAGLNKITAGSATLDGADLSRMAPYRRARAGIAYVQEGKRVFRSRTVEDNLVLGTYACRDQARGRTLIKEMYERFPILAQRRKQPAASLSGGQQQMLAIAQALVADPGVLMLDEPSAGLAPAIVGQVLDVIKDLRAGGLAVLLVEQAVDFALAAADRVVVLNVGRTVYSARSDDPGLRDAIQRAYMAEESELP</sequence>
<dbReference type="InterPro" id="IPR017871">
    <property type="entry name" value="ABC_transporter-like_CS"/>
</dbReference>
<dbReference type="CDD" id="cd03224">
    <property type="entry name" value="ABC_TM1139_LivF_branched"/>
    <property type="match status" value="1"/>
</dbReference>
<dbReference type="Pfam" id="PF00005">
    <property type="entry name" value="ABC_tran"/>
    <property type="match status" value="1"/>
</dbReference>
<dbReference type="PANTHER" id="PTHR43820:SF4">
    <property type="entry name" value="HIGH-AFFINITY BRANCHED-CHAIN AMINO ACID TRANSPORT ATP-BINDING PROTEIN LIVF"/>
    <property type="match status" value="1"/>
</dbReference>
<dbReference type="Proteomes" id="UP001596074">
    <property type="component" value="Unassembled WGS sequence"/>
</dbReference>
<protein>
    <submittedName>
        <fullName evidence="7">ABC transporter ATP-binding protein</fullName>
    </submittedName>
</protein>
<feature type="domain" description="ABC transporter" evidence="6">
    <location>
        <begin position="4"/>
        <end position="236"/>
    </location>
</feature>
<dbReference type="InterPro" id="IPR003593">
    <property type="entry name" value="AAA+_ATPase"/>
</dbReference>
<comment type="caution">
    <text evidence="7">The sequence shown here is derived from an EMBL/GenBank/DDBJ whole genome shotgun (WGS) entry which is preliminary data.</text>
</comment>
<evidence type="ECO:0000313" key="7">
    <source>
        <dbReference type="EMBL" id="MFC5745853.1"/>
    </source>
</evidence>
<name>A0ABW0ZWS4_9ACTN</name>
<dbReference type="InterPro" id="IPR003439">
    <property type="entry name" value="ABC_transporter-like_ATP-bd"/>
</dbReference>
<gene>
    <name evidence="7" type="ORF">ACFPZN_09560</name>
</gene>
<dbReference type="Gene3D" id="3.40.50.300">
    <property type="entry name" value="P-loop containing nucleotide triphosphate hydrolases"/>
    <property type="match status" value="1"/>
</dbReference>
<keyword evidence="8" id="KW-1185">Reference proteome</keyword>
<dbReference type="RefSeq" id="WP_378281477.1">
    <property type="nucleotide sequence ID" value="NZ_JBHSON010000010.1"/>
</dbReference>
<dbReference type="PROSITE" id="PS00211">
    <property type="entry name" value="ABC_TRANSPORTER_1"/>
    <property type="match status" value="1"/>
</dbReference>
<keyword evidence="2" id="KW-0813">Transport</keyword>
<dbReference type="EMBL" id="JBHSON010000010">
    <property type="protein sequence ID" value="MFC5745853.1"/>
    <property type="molecule type" value="Genomic_DNA"/>
</dbReference>
<evidence type="ECO:0000256" key="3">
    <source>
        <dbReference type="ARBA" id="ARBA00022741"/>
    </source>
</evidence>
<evidence type="ECO:0000256" key="1">
    <source>
        <dbReference type="ARBA" id="ARBA00005417"/>
    </source>
</evidence>
<evidence type="ECO:0000256" key="4">
    <source>
        <dbReference type="ARBA" id="ARBA00022840"/>
    </source>
</evidence>
<evidence type="ECO:0000259" key="6">
    <source>
        <dbReference type="PROSITE" id="PS50893"/>
    </source>
</evidence>
<organism evidence="7 8">
    <name type="scientific">Actinomadura rugatobispora</name>
    <dbReference type="NCBI Taxonomy" id="1994"/>
    <lineage>
        <taxon>Bacteria</taxon>
        <taxon>Bacillati</taxon>
        <taxon>Actinomycetota</taxon>
        <taxon>Actinomycetes</taxon>
        <taxon>Streptosporangiales</taxon>
        <taxon>Thermomonosporaceae</taxon>
        <taxon>Actinomadura</taxon>
    </lineage>
</organism>